<sequence length="112" mass="13206">MIAWTAFHIWQLVVIFKCKRYLLEKNPVNLMPTIMYGNGNAIGTQQVIQMQLPTQAWQQPGVQWTIQQTQYQQPIVQQQFQEPFHPFEPPPERTIWGESQEGSQGNEMQEKY</sequence>
<evidence type="ECO:0000313" key="3">
    <source>
        <dbReference type="Proteomes" id="UP000887566"/>
    </source>
</evidence>
<keyword evidence="2" id="KW-0732">Signal</keyword>
<feature type="compositionally biased region" description="Polar residues" evidence="1">
    <location>
        <begin position="100"/>
        <end position="112"/>
    </location>
</feature>
<feature type="chain" id="PRO_5037709325" evidence="2">
    <location>
        <begin position="16"/>
        <end position="112"/>
    </location>
</feature>
<keyword evidence="3" id="KW-1185">Reference proteome</keyword>
<evidence type="ECO:0000256" key="2">
    <source>
        <dbReference type="SAM" id="SignalP"/>
    </source>
</evidence>
<feature type="signal peptide" evidence="2">
    <location>
        <begin position="1"/>
        <end position="15"/>
    </location>
</feature>
<accession>A0A914W2E1</accession>
<dbReference type="AlphaFoldDB" id="A0A914W2E1"/>
<reference evidence="4" key="1">
    <citation type="submission" date="2022-11" db="UniProtKB">
        <authorList>
            <consortium name="WormBaseParasite"/>
        </authorList>
    </citation>
    <scope>IDENTIFICATION</scope>
</reference>
<evidence type="ECO:0000256" key="1">
    <source>
        <dbReference type="SAM" id="MobiDB-lite"/>
    </source>
</evidence>
<organism evidence="3 4">
    <name type="scientific">Plectus sambesii</name>
    <dbReference type="NCBI Taxonomy" id="2011161"/>
    <lineage>
        <taxon>Eukaryota</taxon>
        <taxon>Metazoa</taxon>
        <taxon>Ecdysozoa</taxon>
        <taxon>Nematoda</taxon>
        <taxon>Chromadorea</taxon>
        <taxon>Plectida</taxon>
        <taxon>Plectina</taxon>
        <taxon>Plectoidea</taxon>
        <taxon>Plectidae</taxon>
        <taxon>Plectus</taxon>
    </lineage>
</organism>
<dbReference type="WBParaSite" id="PSAMB.scaffold2881size20760.g19561.t1">
    <property type="protein sequence ID" value="PSAMB.scaffold2881size20760.g19561.t1"/>
    <property type="gene ID" value="PSAMB.scaffold2881size20760.g19561"/>
</dbReference>
<feature type="region of interest" description="Disordered" evidence="1">
    <location>
        <begin position="83"/>
        <end position="112"/>
    </location>
</feature>
<protein>
    <submittedName>
        <fullName evidence="4">Uncharacterized protein</fullName>
    </submittedName>
</protein>
<dbReference type="Proteomes" id="UP000887566">
    <property type="component" value="Unplaced"/>
</dbReference>
<name>A0A914W2E1_9BILA</name>
<evidence type="ECO:0000313" key="4">
    <source>
        <dbReference type="WBParaSite" id="PSAMB.scaffold2881size20760.g19561.t1"/>
    </source>
</evidence>
<proteinExistence type="predicted"/>